<protein>
    <submittedName>
        <fullName evidence="1">Uncharacterized protein</fullName>
    </submittedName>
</protein>
<evidence type="ECO:0000313" key="2">
    <source>
        <dbReference type="Proteomes" id="UP001208689"/>
    </source>
</evidence>
<dbReference type="EMBL" id="CP104013">
    <property type="protein sequence ID" value="UYP45023.1"/>
    <property type="molecule type" value="Genomic_DNA"/>
</dbReference>
<evidence type="ECO:0000313" key="1">
    <source>
        <dbReference type="EMBL" id="UYP45023.1"/>
    </source>
</evidence>
<organism evidence="1 2">
    <name type="scientific">Candidatus Lokiarchaeum ossiferum</name>
    <dbReference type="NCBI Taxonomy" id="2951803"/>
    <lineage>
        <taxon>Archaea</taxon>
        <taxon>Promethearchaeati</taxon>
        <taxon>Promethearchaeota</taxon>
        <taxon>Promethearchaeia</taxon>
        <taxon>Promethearchaeales</taxon>
        <taxon>Promethearchaeaceae</taxon>
        <taxon>Candidatus Lokiarchaeum</taxon>
    </lineage>
</organism>
<dbReference type="Proteomes" id="UP001208689">
    <property type="component" value="Chromosome"/>
</dbReference>
<proteinExistence type="predicted"/>
<keyword evidence="2" id="KW-1185">Reference proteome</keyword>
<gene>
    <name evidence="1" type="ORF">NEF87_001308</name>
</gene>
<sequence length="156" mass="17854">MPPIISSRSQEIILIFHIESTETKNFPKKAIVMLMQDVTAQMGVSLNLDLKTHSLIIKCKNIDSFKIFFEMACIKIPLSSIPSEKPFEIQFTFNAIPPTIHEVELIDFLEERFQVMNIGLNPIIGTGIYKIIFPCQEMYKIAVIGMLERMHQLSIP</sequence>
<accession>A0ABY6HND1</accession>
<name>A0ABY6HND1_9ARCH</name>
<reference evidence="1" key="1">
    <citation type="submission" date="2022-09" db="EMBL/GenBank/DDBJ databases">
        <title>Actin cytoskeleton and complex cell architecture in an #Asgard archaeon.</title>
        <authorList>
            <person name="Ponce Toledo R.I."/>
            <person name="Schleper C."/>
            <person name="Rodrigues Oliveira T."/>
            <person name="Wollweber F."/>
            <person name="Xu J."/>
            <person name="Rittmann S."/>
            <person name="Klingl A."/>
            <person name="Pilhofer M."/>
        </authorList>
    </citation>
    <scope>NUCLEOTIDE SEQUENCE</scope>
    <source>
        <strain evidence="1">B-35</strain>
    </source>
</reference>